<dbReference type="Gene3D" id="3.20.20.140">
    <property type="entry name" value="Metal-dependent hydrolases"/>
    <property type="match status" value="1"/>
</dbReference>
<dbReference type="AlphaFoldDB" id="A0A844ZPU5"/>
<dbReference type="Pfam" id="PF04909">
    <property type="entry name" value="Amidohydro_2"/>
    <property type="match status" value="1"/>
</dbReference>
<evidence type="ECO:0000256" key="1">
    <source>
        <dbReference type="ARBA" id="ARBA00023239"/>
    </source>
</evidence>
<dbReference type="PANTHER" id="PTHR21240:SF28">
    <property type="entry name" value="ISO-OROTATE DECARBOXYLASE (EUROFUNG)"/>
    <property type="match status" value="1"/>
</dbReference>
<sequence>MIVVYTKGRIVNDADAHTMETQNWLAPYLEGEYKELYSEVYSKREGGERITQMIDMAKARKTDPEARAKALENPIEGAKGWLGYGGFDKDERVEALDWLGFENQLVFPTFGLGAITKAETDDQRYAAARALNMAQQDFCDADPRLQCVAFTPLDDPDRALEEAKFAIEKGAAAVMFSAGPAGDKSPGHAAFDPFWQYLQDRQIPFMLHIGPGTKVQPSKFKNNGRERAPDLHGGGENLRFPDFLCLWYAPQEFLTAMVYDGVFQRFPDLRGGVIESGAGWVPEFLRMLDHGWYSFNRTDPYLKDMDQMPSEYIKRAIRFTPFPNEDVGRMIKDSSPELYMFSSDYPHPEGTKDPLGKFETSLEGLDEGVKDMFFRTNYDHMMFRESQAVAEAAE</sequence>
<keyword evidence="4" id="KW-1185">Reference proteome</keyword>
<accession>A0A844ZPU5</accession>
<evidence type="ECO:0000259" key="2">
    <source>
        <dbReference type="Pfam" id="PF04909"/>
    </source>
</evidence>
<reference evidence="3 4" key="1">
    <citation type="submission" date="2019-12" db="EMBL/GenBank/DDBJ databases">
        <title>Genomic-based taxomic classification of the family Erythrobacteraceae.</title>
        <authorList>
            <person name="Xu L."/>
        </authorList>
    </citation>
    <scope>NUCLEOTIDE SEQUENCE [LARGE SCALE GENOMIC DNA]</scope>
    <source>
        <strain evidence="3 4">KCTC 52763</strain>
    </source>
</reference>
<dbReference type="InterPro" id="IPR032466">
    <property type="entry name" value="Metal_Hydrolase"/>
</dbReference>
<dbReference type="Proteomes" id="UP000442714">
    <property type="component" value="Unassembled WGS sequence"/>
</dbReference>
<dbReference type="GO" id="GO:0005737">
    <property type="term" value="C:cytoplasm"/>
    <property type="evidence" value="ECO:0007669"/>
    <property type="project" value="TreeGrafter"/>
</dbReference>
<dbReference type="GO" id="GO:0016831">
    <property type="term" value="F:carboxy-lyase activity"/>
    <property type="evidence" value="ECO:0007669"/>
    <property type="project" value="InterPro"/>
</dbReference>
<organism evidence="3 4">
    <name type="scientific">Pontixanthobacter aquaemixtae</name>
    <dbReference type="NCBI Taxonomy" id="1958940"/>
    <lineage>
        <taxon>Bacteria</taxon>
        <taxon>Pseudomonadati</taxon>
        <taxon>Pseudomonadota</taxon>
        <taxon>Alphaproteobacteria</taxon>
        <taxon>Sphingomonadales</taxon>
        <taxon>Erythrobacteraceae</taxon>
        <taxon>Pontixanthobacter</taxon>
    </lineage>
</organism>
<dbReference type="OrthoDB" id="9799024at2"/>
<dbReference type="PANTHER" id="PTHR21240">
    <property type="entry name" value="2-AMINO-3-CARBOXYLMUCONATE-6-SEMIALDEHYDE DECARBOXYLASE"/>
    <property type="match status" value="1"/>
</dbReference>
<dbReference type="InterPro" id="IPR006680">
    <property type="entry name" value="Amidohydro-rel"/>
</dbReference>
<dbReference type="SUPFAM" id="SSF51556">
    <property type="entry name" value="Metallo-dependent hydrolases"/>
    <property type="match status" value="1"/>
</dbReference>
<name>A0A844ZPU5_9SPHN</name>
<dbReference type="InterPro" id="IPR032465">
    <property type="entry name" value="ACMSD"/>
</dbReference>
<dbReference type="GO" id="GO:0016787">
    <property type="term" value="F:hydrolase activity"/>
    <property type="evidence" value="ECO:0007669"/>
    <property type="project" value="UniProtKB-KW"/>
</dbReference>
<protein>
    <submittedName>
        <fullName evidence="3">Amidohydrolase family protein</fullName>
    </submittedName>
</protein>
<comment type="caution">
    <text evidence="3">The sequence shown here is derived from an EMBL/GenBank/DDBJ whole genome shotgun (WGS) entry which is preliminary data.</text>
</comment>
<evidence type="ECO:0000313" key="3">
    <source>
        <dbReference type="EMBL" id="MXO89875.1"/>
    </source>
</evidence>
<proteinExistence type="predicted"/>
<feature type="domain" description="Amidohydrolase-related" evidence="2">
    <location>
        <begin position="85"/>
        <end position="377"/>
    </location>
</feature>
<keyword evidence="1" id="KW-0456">Lyase</keyword>
<keyword evidence="3" id="KW-0378">Hydrolase</keyword>
<gene>
    <name evidence="3" type="ORF">GRI41_03500</name>
</gene>
<evidence type="ECO:0000313" key="4">
    <source>
        <dbReference type="Proteomes" id="UP000442714"/>
    </source>
</evidence>
<dbReference type="GO" id="GO:0019748">
    <property type="term" value="P:secondary metabolic process"/>
    <property type="evidence" value="ECO:0007669"/>
    <property type="project" value="TreeGrafter"/>
</dbReference>
<dbReference type="EMBL" id="WTYX01000001">
    <property type="protein sequence ID" value="MXO89875.1"/>
    <property type="molecule type" value="Genomic_DNA"/>
</dbReference>